<gene>
    <name evidence="3" type="ORF">VOI36_26430</name>
</gene>
<dbReference type="InterPro" id="IPR052513">
    <property type="entry name" value="Thioester_dehydratase-like"/>
</dbReference>
<dbReference type="PANTHER" id="PTHR34075">
    <property type="entry name" value="BLR3430 PROTEIN"/>
    <property type="match status" value="1"/>
</dbReference>
<feature type="domain" description="ChsH2 rubredoxin-like zinc ribbon" evidence="2">
    <location>
        <begin position="17"/>
        <end position="47"/>
    </location>
</feature>
<evidence type="ECO:0000259" key="1">
    <source>
        <dbReference type="Pfam" id="PF01796"/>
    </source>
</evidence>
<dbReference type="Pfam" id="PF12172">
    <property type="entry name" value="zf-ChsH2"/>
    <property type="match status" value="1"/>
</dbReference>
<dbReference type="EMBL" id="JBCPYA010000012">
    <property type="protein sequence ID" value="MEN2473453.1"/>
    <property type="molecule type" value="Genomic_DNA"/>
</dbReference>
<dbReference type="PANTHER" id="PTHR34075:SF5">
    <property type="entry name" value="BLR3430 PROTEIN"/>
    <property type="match status" value="1"/>
</dbReference>
<proteinExistence type="predicted"/>
<name>A0ABU9WNA9_9BURK</name>
<evidence type="ECO:0000313" key="4">
    <source>
        <dbReference type="Proteomes" id="UP001466933"/>
    </source>
</evidence>
<dbReference type="RefSeq" id="WP_343494051.1">
    <property type="nucleotide sequence ID" value="NZ_JBCPYA010000012.1"/>
</dbReference>
<protein>
    <submittedName>
        <fullName evidence="3">OB-fold domain-containing protein</fullName>
    </submittedName>
</protein>
<dbReference type="InterPro" id="IPR022002">
    <property type="entry name" value="ChsH2_Znr"/>
</dbReference>
<dbReference type="SUPFAM" id="SSF50249">
    <property type="entry name" value="Nucleic acid-binding proteins"/>
    <property type="match status" value="1"/>
</dbReference>
<evidence type="ECO:0000313" key="3">
    <source>
        <dbReference type="EMBL" id="MEN2473453.1"/>
    </source>
</evidence>
<comment type="caution">
    <text evidence="3">The sequence shown here is derived from an EMBL/GenBank/DDBJ whole genome shotgun (WGS) entry which is preliminary data.</text>
</comment>
<dbReference type="InterPro" id="IPR012340">
    <property type="entry name" value="NA-bd_OB-fold"/>
</dbReference>
<sequence>MTLSLLKPTLYQAEPAPSRPSLRGMHCGACGHAFFPPQDLGCERCGAVGSALQPRELAGSGTLMARVTVHVHAKPERPAPFVIGTVRLDDGPMVRTLLDASPDTLPPIGSPMVAVLSPVASAESPVVHDLRFSLAQPNQSQE</sequence>
<dbReference type="InterPro" id="IPR002878">
    <property type="entry name" value="ChsH2_C"/>
</dbReference>
<accession>A0ABU9WNA9</accession>
<organism evidence="3 4">
    <name type="scientific">Burkholderia theae</name>
    <dbReference type="NCBI Taxonomy" id="3143496"/>
    <lineage>
        <taxon>Bacteria</taxon>
        <taxon>Pseudomonadati</taxon>
        <taxon>Pseudomonadota</taxon>
        <taxon>Betaproteobacteria</taxon>
        <taxon>Burkholderiales</taxon>
        <taxon>Burkholderiaceae</taxon>
        <taxon>Burkholderia</taxon>
    </lineage>
</organism>
<reference evidence="3 4" key="1">
    <citation type="submission" date="2024-05" db="EMBL/GenBank/DDBJ databases">
        <title>Burkholderia sp. Nov. a novel bacteria isolated from rhizosphere soil of Camellia sinensis.</title>
        <authorList>
            <person name="Dong Y."/>
        </authorList>
    </citation>
    <scope>NUCLEOTIDE SEQUENCE [LARGE SCALE GENOMIC DNA]</scope>
    <source>
        <strain evidence="3 4">GS2Y</strain>
    </source>
</reference>
<dbReference type="Proteomes" id="UP001466933">
    <property type="component" value="Unassembled WGS sequence"/>
</dbReference>
<evidence type="ECO:0000259" key="2">
    <source>
        <dbReference type="Pfam" id="PF12172"/>
    </source>
</evidence>
<keyword evidence="4" id="KW-1185">Reference proteome</keyword>
<dbReference type="Pfam" id="PF01796">
    <property type="entry name" value="OB_ChsH2_C"/>
    <property type="match status" value="1"/>
</dbReference>
<feature type="domain" description="ChsH2 C-terminal OB-fold" evidence="1">
    <location>
        <begin position="55"/>
        <end position="115"/>
    </location>
</feature>